<name>A0AAW9R264_9GAMM</name>
<dbReference type="Gene3D" id="2.60.120.10">
    <property type="entry name" value="Jelly Rolls"/>
    <property type="match status" value="1"/>
</dbReference>
<dbReference type="PANTHER" id="PTHR37943:SF1">
    <property type="entry name" value="PROTEIN VES"/>
    <property type="match status" value="1"/>
</dbReference>
<feature type="compositionally biased region" description="Pro residues" evidence="1">
    <location>
        <begin position="209"/>
        <end position="222"/>
    </location>
</feature>
<feature type="compositionally biased region" description="Low complexity" evidence="1">
    <location>
        <begin position="190"/>
        <end position="208"/>
    </location>
</feature>
<dbReference type="CDD" id="cd20293">
    <property type="entry name" value="cupin_HutD_N"/>
    <property type="match status" value="1"/>
</dbReference>
<accession>A0AAW9R264</accession>
<dbReference type="InterPro" id="IPR011051">
    <property type="entry name" value="RmlC_Cupin_sf"/>
</dbReference>
<dbReference type="InterPro" id="IPR010282">
    <property type="entry name" value="Uncharacterised_HutD/Ves"/>
</dbReference>
<comment type="caution">
    <text evidence="2">The sequence shown here is derived from an EMBL/GenBank/DDBJ whole genome shotgun (WGS) entry which is preliminary data.</text>
</comment>
<dbReference type="Pfam" id="PF05962">
    <property type="entry name" value="HutD"/>
    <property type="match status" value="1"/>
</dbReference>
<organism evidence="2 3">
    <name type="scientific">Denitratimonas tolerans</name>
    <dbReference type="NCBI Taxonomy" id="1338420"/>
    <lineage>
        <taxon>Bacteria</taxon>
        <taxon>Pseudomonadati</taxon>
        <taxon>Pseudomonadota</taxon>
        <taxon>Gammaproteobacteria</taxon>
        <taxon>Lysobacterales</taxon>
        <taxon>Lysobacteraceae</taxon>
        <taxon>Denitratimonas</taxon>
    </lineage>
</organism>
<sequence>MPAIVHLLPANEYRRERWRNGQGWTREILRVPEAEDFIWRASIAEISQDTLFSAYPGYRRSQVLLLGDALRLGFSDGRRVTLEAPHQRYEFDGAEVVACHLPAGPVQVFNLMWDPQRLDARLLHRPLVGPMVFLPEQGVRWLVHLMAGHARLRAQGTLALSAGDSLLLEPMPGDRLVLEGSGEALVLRLATRADPASPSSDPSRNAPQTEPPAPDPRTPPDPASAAPSEPDPA</sequence>
<evidence type="ECO:0000313" key="3">
    <source>
        <dbReference type="Proteomes" id="UP001364472"/>
    </source>
</evidence>
<dbReference type="EMBL" id="JBBDHC010000002">
    <property type="protein sequence ID" value="MEJ1248426.1"/>
    <property type="molecule type" value="Genomic_DNA"/>
</dbReference>
<dbReference type="RefSeq" id="WP_337334144.1">
    <property type="nucleotide sequence ID" value="NZ_JBBDHC010000002.1"/>
</dbReference>
<dbReference type="Proteomes" id="UP001364472">
    <property type="component" value="Unassembled WGS sequence"/>
</dbReference>
<gene>
    <name evidence="2" type="ORF">WB794_01860</name>
</gene>
<dbReference type="PANTHER" id="PTHR37943">
    <property type="entry name" value="PROTEIN VES"/>
    <property type="match status" value="1"/>
</dbReference>
<evidence type="ECO:0000313" key="2">
    <source>
        <dbReference type="EMBL" id="MEJ1248426.1"/>
    </source>
</evidence>
<feature type="region of interest" description="Disordered" evidence="1">
    <location>
        <begin position="190"/>
        <end position="233"/>
    </location>
</feature>
<dbReference type="InterPro" id="IPR014710">
    <property type="entry name" value="RmlC-like_jellyroll"/>
</dbReference>
<evidence type="ECO:0000256" key="1">
    <source>
        <dbReference type="SAM" id="MobiDB-lite"/>
    </source>
</evidence>
<feature type="compositionally biased region" description="Low complexity" evidence="1">
    <location>
        <begin position="223"/>
        <end position="233"/>
    </location>
</feature>
<dbReference type="SUPFAM" id="SSF51182">
    <property type="entry name" value="RmlC-like cupins"/>
    <property type="match status" value="1"/>
</dbReference>
<keyword evidence="3" id="KW-1185">Reference proteome</keyword>
<reference evidence="2 3" key="1">
    <citation type="journal article" date="2016" name="Antonie Van Leeuwenhoek">
        <title>Denitratimonas tolerans gen. nov., sp. nov., a denitrifying bacterium isolated from a bioreactor for tannery wastewater treatment.</title>
        <authorList>
            <person name="Han S.I."/>
            <person name="Kim J.O."/>
            <person name="Lee Y.R."/>
            <person name="Ekpeghere K.I."/>
            <person name="Koh S.C."/>
            <person name="Whang K.S."/>
        </authorList>
    </citation>
    <scope>NUCLEOTIDE SEQUENCE [LARGE SCALE GENOMIC DNA]</scope>
    <source>
        <strain evidence="2 3">KACC 17565</strain>
    </source>
</reference>
<protein>
    <submittedName>
        <fullName evidence="2">HutD family protein</fullName>
    </submittedName>
</protein>
<proteinExistence type="predicted"/>
<dbReference type="AlphaFoldDB" id="A0AAW9R264"/>